<evidence type="ECO:0000313" key="1">
    <source>
        <dbReference type="EMBL" id="GBN99983.1"/>
    </source>
</evidence>
<evidence type="ECO:0000313" key="2">
    <source>
        <dbReference type="Proteomes" id="UP000499080"/>
    </source>
</evidence>
<gene>
    <name evidence="1" type="ORF">AVEN_36672_1</name>
</gene>
<keyword evidence="2" id="KW-1185">Reference proteome</keyword>
<protein>
    <submittedName>
        <fullName evidence="1">Uncharacterized protein</fullName>
    </submittedName>
</protein>
<dbReference type="Proteomes" id="UP000499080">
    <property type="component" value="Unassembled WGS sequence"/>
</dbReference>
<proteinExistence type="predicted"/>
<sequence length="106" mass="12021">MKRKSMSRNKSRILGGEFVRLIYQEEMCPLFQRGYEILTEIPTLSSIKSSLHKTRSRVQGIISEASTAADIILSYELLKLSDTSTFLLDDTFISESTNRIIVFGTP</sequence>
<accession>A0A4Y2TJR0</accession>
<reference evidence="1 2" key="1">
    <citation type="journal article" date="2019" name="Sci. Rep.">
        <title>Orb-weaving spider Araneus ventricosus genome elucidates the spidroin gene catalogue.</title>
        <authorList>
            <person name="Kono N."/>
            <person name="Nakamura H."/>
            <person name="Ohtoshi R."/>
            <person name="Moran D.A.P."/>
            <person name="Shinohara A."/>
            <person name="Yoshida Y."/>
            <person name="Fujiwara M."/>
            <person name="Mori M."/>
            <person name="Tomita M."/>
            <person name="Arakawa K."/>
        </authorList>
    </citation>
    <scope>NUCLEOTIDE SEQUENCE [LARGE SCALE GENOMIC DNA]</scope>
</reference>
<dbReference type="AlphaFoldDB" id="A0A4Y2TJR0"/>
<organism evidence="1 2">
    <name type="scientific">Araneus ventricosus</name>
    <name type="common">Orbweaver spider</name>
    <name type="synonym">Epeira ventricosa</name>
    <dbReference type="NCBI Taxonomy" id="182803"/>
    <lineage>
        <taxon>Eukaryota</taxon>
        <taxon>Metazoa</taxon>
        <taxon>Ecdysozoa</taxon>
        <taxon>Arthropoda</taxon>
        <taxon>Chelicerata</taxon>
        <taxon>Arachnida</taxon>
        <taxon>Araneae</taxon>
        <taxon>Araneomorphae</taxon>
        <taxon>Entelegynae</taxon>
        <taxon>Araneoidea</taxon>
        <taxon>Araneidae</taxon>
        <taxon>Araneus</taxon>
    </lineage>
</organism>
<name>A0A4Y2TJR0_ARAVE</name>
<comment type="caution">
    <text evidence="1">The sequence shown here is derived from an EMBL/GenBank/DDBJ whole genome shotgun (WGS) entry which is preliminary data.</text>
</comment>
<dbReference type="EMBL" id="BGPR01028677">
    <property type="protein sequence ID" value="GBN99983.1"/>
    <property type="molecule type" value="Genomic_DNA"/>
</dbReference>